<gene>
    <name evidence="2" type="ordered locus">LIV_2234</name>
</gene>
<accession>G2ZEE8</accession>
<feature type="transmembrane region" description="Helical" evidence="1">
    <location>
        <begin position="6"/>
        <end position="28"/>
    </location>
</feature>
<proteinExistence type="predicted"/>
<dbReference type="RefSeq" id="WP_014093564.1">
    <property type="nucleotide sequence ID" value="NC_016011.1"/>
</dbReference>
<organism evidence="2 3">
    <name type="scientific">Listeria ivanovii (strain ATCC BAA-678 / PAM 55)</name>
    <dbReference type="NCBI Taxonomy" id="881621"/>
    <lineage>
        <taxon>Bacteria</taxon>
        <taxon>Bacillati</taxon>
        <taxon>Bacillota</taxon>
        <taxon>Bacilli</taxon>
        <taxon>Bacillales</taxon>
        <taxon>Listeriaceae</taxon>
        <taxon>Listeria</taxon>
    </lineage>
</organism>
<dbReference type="GeneID" id="57077242"/>
<keyword evidence="1" id="KW-0472">Membrane</keyword>
<dbReference type="KEGG" id="liv:LIV_2234"/>
<dbReference type="HOGENOM" id="CLU_145996_0_0_9"/>
<keyword evidence="1" id="KW-0812">Transmembrane</keyword>
<dbReference type="eggNOG" id="ENOG5033V9R">
    <property type="taxonomic scope" value="Bacteria"/>
</dbReference>
<evidence type="ECO:0000256" key="1">
    <source>
        <dbReference type="SAM" id="Phobius"/>
    </source>
</evidence>
<reference evidence="2 3" key="1">
    <citation type="journal article" date="2011" name="J. Bacteriol.">
        <title>Complete genome sequence of the animal pathogen Listeria ivanovii, which provides insights into host specificities and evolution of the genus Listeria.</title>
        <authorList>
            <person name="Buchrieser C."/>
            <person name="Rusniok C."/>
            <person name="Garrido P."/>
            <person name="Hain T."/>
            <person name="Scortti M."/>
            <person name="Lampidis R."/>
            <person name="Karst U."/>
            <person name="Chakraborty T."/>
            <person name="Cossart P."/>
            <person name="Kreft J."/>
            <person name="Vazquez-Boland J.A."/>
            <person name="Goebel W."/>
            <person name="Glaser P."/>
        </authorList>
    </citation>
    <scope>NUCLEOTIDE SEQUENCE [LARGE SCALE GENOMIC DNA]</scope>
    <source>
        <strain evidence="3">ATCC BAA-678 / PAM 55</strain>
    </source>
</reference>
<sequence>MKKWQVILGSMLLVVILIVGGYMLNIYIKTKQADAEINQVIEKAGIPKNEVIVVDATEYNQKFFGAEPWYPKEITTKKDYENWKKTVKEQQHFFNGEKLTSKNRSKLDSKVNCEFTYSFMFHKNPNKVYGDYVVSGNSVKSDEAEEKFAYTIPKNYLSYEQ</sequence>
<dbReference type="AlphaFoldDB" id="G2ZEE8"/>
<dbReference type="EMBL" id="FR687253">
    <property type="protein sequence ID" value="CBW86728.1"/>
    <property type="molecule type" value="Genomic_DNA"/>
</dbReference>
<evidence type="ECO:0000313" key="2">
    <source>
        <dbReference type="EMBL" id="CBW86728.1"/>
    </source>
</evidence>
<dbReference type="OrthoDB" id="2365661at2"/>
<name>G2ZEE8_LISIP</name>
<dbReference type="Proteomes" id="UP000001286">
    <property type="component" value="Chromosome"/>
</dbReference>
<protein>
    <submittedName>
        <fullName evidence="2">Uncharacterized protein</fullName>
    </submittedName>
</protein>
<evidence type="ECO:0000313" key="3">
    <source>
        <dbReference type="Proteomes" id="UP000001286"/>
    </source>
</evidence>
<keyword evidence="1" id="KW-1133">Transmembrane helix</keyword>